<evidence type="ECO:0000256" key="6">
    <source>
        <dbReference type="ARBA" id="ARBA00023010"/>
    </source>
</evidence>
<dbReference type="AlphaFoldDB" id="A0AAW2IHL3"/>
<comment type="domain">
    <text evidence="10">The twin CX3C motif contains 4 conserved Cys residues that form 2 disulfide bonds in the mitochondrial intermembrane space.</text>
</comment>
<comment type="function">
    <text evidence="10">Mitochondrial intermembrane chaperone that participates in the import and insertion of some multi-pass transmembrane proteins into the mitochondrial inner membrane. Also required for the transfer of beta-barrel precursors from the TOM complex to the sorting and assembly machinery (SAM complex) of the outer membrane. Acts as a chaperone-like protein that protects the hydrophobic precursors from aggregation and guide them through the mitochondrial intermembrane space.</text>
</comment>
<comment type="caution">
    <text evidence="12">The sequence shown here is derived from an EMBL/GenBank/DDBJ whole genome shotgun (WGS) entry which is preliminary data.</text>
</comment>
<evidence type="ECO:0000256" key="4">
    <source>
        <dbReference type="ARBA" id="ARBA00022833"/>
    </source>
</evidence>
<keyword evidence="6 10" id="KW-0811">Translocation</keyword>
<keyword evidence="4" id="KW-0862">Zinc</keyword>
<evidence type="ECO:0000256" key="2">
    <source>
        <dbReference type="ARBA" id="ARBA00022448"/>
    </source>
</evidence>
<keyword evidence="3" id="KW-0479">Metal-binding</keyword>
<dbReference type="GO" id="GO:0046872">
    <property type="term" value="F:metal ion binding"/>
    <property type="evidence" value="ECO:0007669"/>
    <property type="project" value="UniProtKB-KW"/>
</dbReference>
<comment type="subcellular location">
    <subcellularLocation>
        <location evidence="10">Mitochondrion inner membrane</location>
        <topology evidence="10">Peripheral membrane protein</topology>
        <orientation evidence="10">Intermembrane side</orientation>
    </subcellularLocation>
</comment>
<dbReference type="GO" id="GO:0042719">
    <property type="term" value="C:mitochondrial intermembrane space chaperone complex"/>
    <property type="evidence" value="ECO:0007669"/>
    <property type="project" value="UniProtKB-ARBA"/>
</dbReference>
<sequence>MDSLTTESLTGPQREEIIENFQQQLAIANFQELLQNMIHKCFKKCISKPGSSLDGSEQKCLAMCMDRYLDSHNLVSKTYASRIQRESQSA</sequence>
<keyword evidence="5 10" id="KW-0653">Protein transport</keyword>
<comment type="subunit">
    <text evidence="10">Heterohexamer.</text>
</comment>
<dbReference type="GO" id="GO:0015031">
    <property type="term" value="P:protein transport"/>
    <property type="evidence" value="ECO:0007669"/>
    <property type="project" value="UniProtKB-KW"/>
</dbReference>
<keyword evidence="10" id="KW-0472">Membrane</keyword>
<dbReference type="FunFam" id="1.10.287.810:FF:000001">
    <property type="entry name" value="mitochondrial import inner membrane translocase subunit TIM13"/>
    <property type="match status" value="1"/>
</dbReference>
<evidence type="ECO:0000256" key="9">
    <source>
        <dbReference type="ARBA" id="ARBA00023186"/>
    </source>
</evidence>
<dbReference type="InterPro" id="IPR035427">
    <property type="entry name" value="Tim10-like_dom_sf"/>
</dbReference>
<name>A0AAW2IHL3_9NEOP</name>
<gene>
    <name evidence="12" type="ORF">PYX00_002090</name>
</gene>
<dbReference type="Pfam" id="PF02953">
    <property type="entry name" value="zf-Tim10_DDP"/>
    <property type="match status" value="1"/>
</dbReference>
<dbReference type="GO" id="GO:0045039">
    <property type="term" value="P:protein insertion into mitochondrial inner membrane"/>
    <property type="evidence" value="ECO:0007669"/>
    <property type="project" value="UniProtKB-ARBA"/>
</dbReference>
<feature type="domain" description="Tim10-like" evidence="11">
    <location>
        <begin position="21"/>
        <end position="80"/>
    </location>
</feature>
<keyword evidence="10" id="KW-0999">Mitochondrion inner membrane</keyword>
<evidence type="ECO:0000313" key="12">
    <source>
        <dbReference type="EMBL" id="KAL0280945.1"/>
    </source>
</evidence>
<evidence type="ECO:0000256" key="7">
    <source>
        <dbReference type="ARBA" id="ARBA00023128"/>
    </source>
</evidence>
<keyword evidence="7 10" id="KW-0496">Mitochondrion</keyword>
<dbReference type="SUPFAM" id="SSF144122">
    <property type="entry name" value="Tim10-like"/>
    <property type="match status" value="1"/>
</dbReference>
<protein>
    <recommendedName>
        <fullName evidence="10">Mitochondrial import inner membrane translocase subunit</fullName>
    </recommendedName>
</protein>
<accession>A0AAW2IHL3</accession>
<dbReference type="InterPro" id="IPR004217">
    <property type="entry name" value="Tim10-like"/>
</dbReference>
<evidence type="ECO:0000259" key="11">
    <source>
        <dbReference type="Pfam" id="PF02953"/>
    </source>
</evidence>
<evidence type="ECO:0000256" key="8">
    <source>
        <dbReference type="ARBA" id="ARBA00023157"/>
    </source>
</evidence>
<dbReference type="Gene3D" id="1.10.287.810">
    <property type="entry name" value="Mitochondrial import inner membrane translocase subunit tim13 like domains"/>
    <property type="match status" value="1"/>
</dbReference>
<reference evidence="12" key="1">
    <citation type="journal article" date="2024" name="Gigascience">
        <title>Chromosome-level genome of the poultry shaft louse Menopon gallinae provides insight into the host-switching and adaptive evolution of parasitic lice.</title>
        <authorList>
            <person name="Xu Y."/>
            <person name="Ma L."/>
            <person name="Liu S."/>
            <person name="Liang Y."/>
            <person name="Liu Q."/>
            <person name="He Z."/>
            <person name="Tian L."/>
            <person name="Duan Y."/>
            <person name="Cai W."/>
            <person name="Li H."/>
            <person name="Song F."/>
        </authorList>
    </citation>
    <scope>NUCLEOTIDE SEQUENCE</scope>
    <source>
        <strain evidence="12">Cailab_2023a</strain>
    </source>
</reference>
<dbReference type="EMBL" id="JARGDH010000001">
    <property type="protein sequence ID" value="KAL0280945.1"/>
    <property type="molecule type" value="Genomic_DNA"/>
</dbReference>
<evidence type="ECO:0000256" key="3">
    <source>
        <dbReference type="ARBA" id="ARBA00022723"/>
    </source>
</evidence>
<keyword evidence="9 10" id="KW-0143">Chaperone</keyword>
<evidence type="ECO:0000256" key="10">
    <source>
        <dbReference type="RuleBase" id="RU367043"/>
    </source>
</evidence>
<proteinExistence type="inferred from homology"/>
<organism evidence="12">
    <name type="scientific">Menopon gallinae</name>
    <name type="common">poultry shaft louse</name>
    <dbReference type="NCBI Taxonomy" id="328185"/>
    <lineage>
        <taxon>Eukaryota</taxon>
        <taxon>Metazoa</taxon>
        <taxon>Ecdysozoa</taxon>
        <taxon>Arthropoda</taxon>
        <taxon>Hexapoda</taxon>
        <taxon>Insecta</taxon>
        <taxon>Pterygota</taxon>
        <taxon>Neoptera</taxon>
        <taxon>Paraneoptera</taxon>
        <taxon>Psocodea</taxon>
        <taxon>Troctomorpha</taxon>
        <taxon>Phthiraptera</taxon>
        <taxon>Amblycera</taxon>
        <taxon>Menoponidae</taxon>
        <taxon>Menopon</taxon>
    </lineage>
</organism>
<evidence type="ECO:0000256" key="1">
    <source>
        <dbReference type="ARBA" id="ARBA00006720"/>
    </source>
</evidence>
<evidence type="ECO:0000256" key="5">
    <source>
        <dbReference type="ARBA" id="ARBA00022927"/>
    </source>
</evidence>
<keyword evidence="8 10" id="KW-1015">Disulfide bond</keyword>
<comment type="similarity">
    <text evidence="1 10">Belongs to the small Tim family.</text>
</comment>
<keyword evidence="2 10" id="KW-0813">Transport</keyword>
<dbReference type="GO" id="GO:0005743">
    <property type="term" value="C:mitochondrial inner membrane"/>
    <property type="evidence" value="ECO:0007669"/>
    <property type="project" value="UniProtKB-SubCell"/>
</dbReference>